<name>S3YUL0_BACSE</name>
<protein>
    <submittedName>
        <fullName evidence="1">Uncharacterized protein</fullName>
    </submittedName>
</protein>
<dbReference type="HOGENOM" id="CLU_3076946_0_0_10"/>
<organism evidence="1 2">
    <name type="scientific">Bacteroides stercoris CC31F</name>
    <dbReference type="NCBI Taxonomy" id="1073351"/>
    <lineage>
        <taxon>Bacteria</taxon>
        <taxon>Pseudomonadati</taxon>
        <taxon>Bacteroidota</taxon>
        <taxon>Bacteroidia</taxon>
        <taxon>Bacteroidales</taxon>
        <taxon>Bacteroidaceae</taxon>
        <taxon>Bacteroides</taxon>
    </lineage>
</organism>
<dbReference type="EMBL" id="ATFP01000013">
    <property type="protein sequence ID" value="EPH21283.1"/>
    <property type="molecule type" value="Genomic_DNA"/>
</dbReference>
<dbReference type="Proteomes" id="UP000014614">
    <property type="component" value="Unassembled WGS sequence"/>
</dbReference>
<dbReference type="AlphaFoldDB" id="S3YUL0"/>
<proteinExistence type="predicted"/>
<evidence type="ECO:0000313" key="1">
    <source>
        <dbReference type="EMBL" id="EPH21283.1"/>
    </source>
</evidence>
<comment type="caution">
    <text evidence="1">The sequence shown here is derived from an EMBL/GenBank/DDBJ whole genome shotgun (WGS) entry which is preliminary data.</text>
</comment>
<accession>S3YUL0</accession>
<gene>
    <name evidence="1" type="ORF">HMPREF1181_00866</name>
</gene>
<evidence type="ECO:0000313" key="2">
    <source>
        <dbReference type="Proteomes" id="UP000014614"/>
    </source>
</evidence>
<sequence length="52" mass="5904">MYRAIPIKWKVSGLNTSKSEIVVKTITLRHTIQGYFINMKSPDGSRGHLSNE</sequence>
<reference evidence="1 2" key="1">
    <citation type="submission" date="2013-05" db="EMBL/GenBank/DDBJ databases">
        <title>The Genome Sequence of Bacteroides stercoris CC31F.</title>
        <authorList>
            <consortium name="The Broad Institute Genomics Platform"/>
            <person name="Earl A."/>
            <person name="Ward D."/>
            <person name="Feldgarden M."/>
            <person name="Gevers D."/>
            <person name="Oliphant K."/>
            <person name="Allen-Vercoe E."/>
            <person name="Walker B."/>
            <person name="Young S."/>
            <person name="Zeng Q."/>
            <person name="Gargeya S."/>
            <person name="Fitzgerald M."/>
            <person name="Haas B."/>
            <person name="Abouelleil A."/>
            <person name="Allen A.W."/>
            <person name="Alvarado L."/>
            <person name="Arachchi H.M."/>
            <person name="Berlin A.M."/>
            <person name="Chapman S.B."/>
            <person name="Gainer-Dewar J."/>
            <person name="Goldberg J."/>
            <person name="Griggs A."/>
            <person name="Gujja S."/>
            <person name="Hansen M."/>
            <person name="Howarth C."/>
            <person name="Imamovic A."/>
            <person name="Ireland A."/>
            <person name="Larimer J."/>
            <person name="McCowan C."/>
            <person name="Murphy C."/>
            <person name="Pearson M."/>
            <person name="Poon T.W."/>
            <person name="Priest M."/>
            <person name="Roberts A."/>
            <person name="Saif S."/>
            <person name="Shea T."/>
            <person name="Sisk P."/>
            <person name="Sykes S."/>
            <person name="Wortman J."/>
            <person name="Nusbaum C."/>
            <person name="Birren B."/>
        </authorList>
    </citation>
    <scope>NUCLEOTIDE SEQUENCE [LARGE SCALE GENOMIC DNA]</scope>
    <source>
        <strain evidence="1 2">CC31F</strain>
    </source>
</reference>